<gene>
    <name evidence="1" type="ORF">DY251_14375</name>
</gene>
<accession>A0A371XCU0</accession>
<dbReference type="AlphaFoldDB" id="A0A371XCU0"/>
<evidence type="ECO:0000313" key="2">
    <source>
        <dbReference type="Proteomes" id="UP000262379"/>
    </source>
</evidence>
<name>A0A371XCU0_9HYPH</name>
<reference evidence="2" key="1">
    <citation type="submission" date="2018-08" db="EMBL/GenBank/DDBJ databases">
        <authorList>
            <person name="Im W.T."/>
        </authorList>
    </citation>
    <scope>NUCLEOTIDE SEQUENCE [LARGE SCALE GENOMIC DNA]</scope>
    <source>
        <strain evidence="2">LA-28</strain>
    </source>
</reference>
<evidence type="ECO:0000313" key="1">
    <source>
        <dbReference type="EMBL" id="RFC67013.1"/>
    </source>
</evidence>
<comment type="caution">
    <text evidence="1">The sequence shown here is derived from an EMBL/GenBank/DDBJ whole genome shotgun (WGS) entry which is preliminary data.</text>
</comment>
<dbReference type="EMBL" id="QURN01000010">
    <property type="protein sequence ID" value="RFC67013.1"/>
    <property type="molecule type" value="Genomic_DNA"/>
</dbReference>
<protein>
    <submittedName>
        <fullName evidence="1">Uncharacterized protein</fullName>
    </submittedName>
</protein>
<proteinExistence type="predicted"/>
<organism evidence="1 2">
    <name type="scientific">Mesorhizobium denitrificans</name>
    <dbReference type="NCBI Taxonomy" id="2294114"/>
    <lineage>
        <taxon>Bacteria</taxon>
        <taxon>Pseudomonadati</taxon>
        <taxon>Pseudomonadota</taxon>
        <taxon>Alphaproteobacteria</taxon>
        <taxon>Hyphomicrobiales</taxon>
        <taxon>Phyllobacteriaceae</taxon>
        <taxon>Mesorhizobium</taxon>
    </lineage>
</organism>
<dbReference type="Proteomes" id="UP000262379">
    <property type="component" value="Unassembled WGS sequence"/>
</dbReference>
<keyword evidence="2" id="KW-1185">Reference proteome</keyword>
<sequence>MLKEIADVVLGVADDIFHPSMNEKMDAVEAERARLEIELAEAPEPDTVIPHPDLAEIYKRKVDASATSPNDSENRAAATALLDGLIVRIII</sequence>
<dbReference type="RefSeq" id="WP_116624594.1">
    <property type="nucleotide sequence ID" value="NZ_QURN01000010.1"/>
</dbReference>